<name>A0A816PT19_9BILA</name>
<accession>A0A816PT19</accession>
<organism evidence="2 3">
    <name type="scientific">Rotaria magnacalcarata</name>
    <dbReference type="NCBI Taxonomy" id="392030"/>
    <lineage>
        <taxon>Eukaryota</taxon>
        <taxon>Metazoa</taxon>
        <taxon>Spiralia</taxon>
        <taxon>Gnathifera</taxon>
        <taxon>Rotifera</taxon>
        <taxon>Eurotatoria</taxon>
        <taxon>Bdelloidea</taxon>
        <taxon>Philodinida</taxon>
        <taxon>Philodinidae</taxon>
        <taxon>Rotaria</taxon>
    </lineage>
</organism>
<evidence type="ECO:0000313" key="2">
    <source>
        <dbReference type="EMBL" id="CAF2052771.1"/>
    </source>
</evidence>
<feature type="domain" description="ADP ribosyltransferase" evidence="1">
    <location>
        <begin position="81"/>
        <end position="172"/>
    </location>
</feature>
<evidence type="ECO:0000259" key="1">
    <source>
        <dbReference type="Pfam" id="PF03496"/>
    </source>
</evidence>
<reference evidence="2" key="1">
    <citation type="submission" date="2021-02" db="EMBL/GenBank/DDBJ databases">
        <authorList>
            <person name="Nowell W R."/>
        </authorList>
    </citation>
    <scope>NUCLEOTIDE SEQUENCE</scope>
</reference>
<gene>
    <name evidence="2" type="ORF">WKI299_LOCUS10515</name>
</gene>
<dbReference type="Pfam" id="PF03496">
    <property type="entry name" value="ADPrib_exo_Tox"/>
    <property type="match status" value="1"/>
</dbReference>
<dbReference type="GO" id="GO:0005576">
    <property type="term" value="C:extracellular region"/>
    <property type="evidence" value="ECO:0007669"/>
    <property type="project" value="InterPro"/>
</dbReference>
<protein>
    <recommendedName>
        <fullName evidence="1">ADP ribosyltransferase domain-containing protein</fullName>
    </recommendedName>
</protein>
<dbReference type="InterPro" id="IPR003540">
    <property type="entry name" value="ADP-ribosyltransferase"/>
</dbReference>
<proteinExistence type="predicted"/>
<sequence>MASKKKSFNEIGMTCVRLYTMESFLYELINDVMREAKIVTKEGTTDTYEFVSEKDRTYGKTLGPYCSLLLGYLWQNLSHREVTVYRAVNMEQAVIDHYKNHKTEFVEWDAFSSTTKSLMKAKCYGTNVIFRIKIPRGPHQSVDIAHLSEYPDEEEILMPAGTWVKIDEVTEDASLGVILIDLIK</sequence>
<dbReference type="Proteomes" id="UP000663856">
    <property type="component" value="Unassembled WGS sequence"/>
</dbReference>
<evidence type="ECO:0000313" key="3">
    <source>
        <dbReference type="Proteomes" id="UP000663856"/>
    </source>
</evidence>
<dbReference type="EMBL" id="CAJNRF010003662">
    <property type="protein sequence ID" value="CAF2052771.1"/>
    <property type="molecule type" value="Genomic_DNA"/>
</dbReference>
<dbReference type="SUPFAM" id="SSF56399">
    <property type="entry name" value="ADP-ribosylation"/>
    <property type="match status" value="1"/>
</dbReference>
<dbReference type="Gene3D" id="3.90.176.10">
    <property type="entry name" value="Toxin ADP-ribosyltransferase, Chain A, domain 1"/>
    <property type="match status" value="1"/>
</dbReference>
<dbReference type="PROSITE" id="PS51996">
    <property type="entry name" value="TR_MART"/>
    <property type="match status" value="1"/>
</dbReference>
<comment type="caution">
    <text evidence="2">The sequence shown here is derived from an EMBL/GenBank/DDBJ whole genome shotgun (WGS) entry which is preliminary data.</text>
</comment>
<dbReference type="AlphaFoldDB" id="A0A816PT19"/>